<protein>
    <submittedName>
        <fullName evidence="2">Zf-HC2 domain-containing protein</fullName>
    </submittedName>
</protein>
<sequence>MMSGSRDEARCAGMDVLLHALADGELDAANALRCEAHLHECPACASAFAEIGAWRAALRRDGVRHQAPERLRGRILAMAGSGAPAWQPETAMLAAPDWLRRPLRVAAAAVGGAQPASPRRRSWPWNARWPALALAAGLAATVAVVVQPRVGPDDGEAATLQREVVASHIRSLLVPGRLEDVASSDRHTVKPWFAGRLDFSPPTPDLAEAGFPLAGGRLDYLDGHTVAALIYRRRGHVINLFVWPGDAAGAPIAPHLAGHGGGRDGGHAVVHWTQGGMTFWAVSDLNGAELVDFARLFSARAQDPAPPA</sequence>
<dbReference type="Proteomes" id="UP001243009">
    <property type="component" value="Unassembled WGS sequence"/>
</dbReference>
<accession>A0ABT9ECH7</accession>
<keyword evidence="3" id="KW-1185">Reference proteome</keyword>
<evidence type="ECO:0000313" key="2">
    <source>
        <dbReference type="EMBL" id="MDO9713917.1"/>
    </source>
</evidence>
<proteinExistence type="predicted"/>
<feature type="domain" description="Putative zinc-finger" evidence="1">
    <location>
        <begin position="17"/>
        <end position="45"/>
    </location>
</feature>
<evidence type="ECO:0000259" key="1">
    <source>
        <dbReference type="Pfam" id="PF13490"/>
    </source>
</evidence>
<organism evidence="2 3">
    <name type="scientific">Paracraurococcus lichenis</name>
    <dbReference type="NCBI Taxonomy" id="3064888"/>
    <lineage>
        <taxon>Bacteria</taxon>
        <taxon>Pseudomonadati</taxon>
        <taxon>Pseudomonadota</taxon>
        <taxon>Alphaproteobacteria</taxon>
        <taxon>Acetobacterales</taxon>
        <taxon>Roseomonadaceae</taxon>
        <taxon>Paracraurococcus</taxon>
    </lineage>
</organism>
<dbReference type="Pfam" id="PF13490">
    <property type="entry name" value="zf-HC2"/>
    <property type="match status" value="1"/>
</dbReference>
<dbReference type="Gene3D" id="1.10.10.1320">
    <property type="entry name" value="Anti-sigma factor, zinc-finger domain"/>
    <property type="match status" value="1"/>
</dbReference>
<comment type="caution">
    <text evidence="2">The sequence shown here is derived from an EMBL/GenBank/DDBJ whole genome shotgun (WGS) entry which is preliminary data.</text>
</comment>
<reference evidence="2 3" key="1">
    <citation type="submission" date="2023-08" db="EMBL/GenBank/DDBJ databases">
        <title>The draft genome sequence of Paracraurococcus sp. LOR1-02.</title>
        <authorList>
            <person name="Kingkaew E."/>
            <person name="Tanasupawat S."/>
        </authorList>
    </citation>
    <scope>NUCLEOTIDE SEQUENCE [LARGE SCALE GENOMIC DNA]</scope>
    <source>
        <strain evidence="2 3">LOR1-02</strain>
    </source>
</reference>
<dbReference type="EMBL" id="JAUTWS010000136">
    <property type="protein sequence ID" value="MDO9713917.1"/>
    <property type="molecule type" value="Genomic_DNA"/>
</dbReference>
<dbReference type="InterPro" id="IPR041916">
    <property type="entry name" value="Anti_sigma_zinc_sf"/>
</dbReference>
<name>A0ABT9ECH7_9PROT</name>
<gene>
    <name evidence="2" type="ORF">Q7A36_36765</name>
</gene>
<evidence type="ECO:0000313" key="3">
    <source>
        <dbReference type="Proteomes" id="UP001243009"/>
    </source>
</evidence>
<dbReference type="InterPro" id="IPR027383">
    <property type="entry name" value="Znf_put"/>
</dbReference>
<dbReference type="RefSeq" id="WP_305108764.1">
    <property type="nucleotide sequence ID" value="NZ_JAUTWS010000136.1"/>
</dbReference>